<evidence type="ECO:0000313" key="3">
    <source>
        <dbReference type="Proteomes" id="UP000176631"/>
    </source>
</evidence>
<feature type="signal peptide" evidence="1">
    <location>
        <begin position="1"/>
        <end position="23"/>
    </location>
</feature>
<evidence type="ECO:0000313" key="2">
    <source>
        <dbReference type="EMBL" id="OGY23803.1"/>
    </source>
</evidence>
<gene>
    <name evidence="2" type="ORF">A2172_01840</name>
</gene>
<proteinExistence type="predicted"/>
<organism evidence="2 3">
    <name type="scientific">Candidatus Woykebacteria bacterium RBG_13_40_15</name>
    <dbReference type="NCBI Taxonomy" id="1802593"/>
    <lineage>
        <taxon>Bacteria</taxon>
        <taxon>Candidatus Woykeibacteriota</taxon>
    </lineage>
</organism>
<comment type="caution">
    <text evidence="2">The sequence shown here is derived from an EMBL/GenBank/DDBJ whole genome shotgun (WGS) entry which is preliminary data.</text>
</comment>
<reference evidence="2 3" key="1">
    <citation type="journal article" date="2016" name="Nat. Commun.">
        <title>Thousands of microbial genomes shed light on interconnected biogeochemical processes in an aquifer system.</title>
        <authorList>
            <person name="Anantharaman K."/>
            <person name="Brown C.T."/>
            <person name="Hug L.A."/>
            <person name="Sharon I."/>
            <person name="Castelle C.J."/>
            <person name="Probst A.J."/>
            <person name="Thomas B.C."/>
            <person name="Singh A."/>
            <person name="Wilkins M.J."/>
            <person name="Karaoz U."/>
            <person name="Brodie E.L."/>
            <person name="Williams K.H."/>
            <person name="Hubbard S.S."/>
            <person name="Banfield J.F."/>
        </authorList>
    </citation>
    <scope>NUCLEOTIDE SEQUENCE [LARGE SCALE GENOMIC DNA]</scope>
</reference>
<dbReference type="Proteomes" id="UP000176631">
    <property type="component" value="Unassembled WGS sequence"/>
</dbReference>
<dbReference type="PROSITE" id="PS51257">
    <property type="entry name" value="PROKAR_LIPOPROTEIN"/>
    <property type="match status" value="1"/>
</dbReference>
<sequence>MFRKSLYLILFTALLLVFLAACAISSQVSGIDNPNSVQSREPEVAPTLTIQPTEIPIIPTPTEEETSVIETEVIDLCTNINNPCECLGRKYEYDKELGEIKEEYIGSWHAAAFVGSGYSERFVFFSTGNYLFFPSQYECDSNDASCKPSPIVEGVWGIQDSQMILAKDGDINNIRSILVGEVIDSPPDESPYPFKTFFDGTTYWLLSKDTNVWNPDTGELCDGY</sequence>
<evidence type="ECO:0000256" key="1">
    <source>
        <dbReference type="SAM" id="SignalP"/>
    </source>
</evidence>
<protein>
    <recommendedName>
        <fullName evidence="4">Lipocalin-like domain-containing protein</fullName>
    </recommendedName>
</protein>
<dbReference type="EMBL" id="MHCP01000021">
    <property type="protein sequence ID" value="OGY23803.1"/>
    <property type="molecule type" value="Genomic_DNA"/>
</dbReference>
<feature type="chain" id="PRO_5009581134" description="Lipocalin-like domain-containing protein" evidence="1">
    <location>
        <begin position="24"/>
        <end position="224"/>
    </location>
</feature>
<keyword evidence="1" id="KW-0732">Signal</keyword>
<accession>A0A1G1W7Z5</accession>
<dbReference type="AlphaFoldDB" id="A0A1G1W7Z5"/>
<evidence type="ECO:0008006" key="4">
    <source>
        <dbReference type="Google" id="ProtNLM"/>
    </source>
</evidence>
<name>A0A1G1W7Z5_9BACT</name>